<reference evidence="2 3" key="1">
    <citation type="journal article" date="2016" name="Nat. Commun.">
        <title>Thousands of microbial genomes shed light on interconnected biogeochemical processes in an aquifer system.</title>
        <authorList>
            <person name="Anantharaman K."/>
            <person name="Brown C.T."/>
            <person name="Hug L.A."/>
            <person name="Sharon I."/>
            <person name="Castelle C.J."/>
            <person name="Probst A.J."/>
            <person name="Thomas B.C."/>
            <person name="Singh A."/>
            <person name="Wilkins M.J."/>
            <person name="Karaoz U."/>
            <person name="Brodie E.L."/>
            <person name="Williams K.H."/>
            <person name="Hubbard S.S."/>
            <person name="Banfield J.F."/>
        </authorList>
    </citation>
    <scope>NUCLEOTIDE SEQUENCE [LARGE SCALE GENOMIC DNA]</scope>
</reference>
<dbReference type="Pfam" id="PF06283">
    <property type="entry name" value="ThuA"/>
    <property type="match status" value="1"/>
</dbReference>
<evidence type="ECO:0000313" key="3">
    <source>
        <dbReference type="Proteomes" id="UP000179129"/>
    </source>
</evidence>
<dbReference type="AlphaFoldDB" id="A0A1F5YPZ0"/>
<protein>
    <recommendedName>
        <fullName evidence="1">ThuA-like domain-containing protein</fullName>
    </recommendedName>
</protein>
<evidence type="ECO:0000313" key="2">
    <source>
        <dbReference type="EMBL" id="OGG02259.1"/>
    </source>
</evidence>
<sequence length="215" mass="24215">MNVLVFADQYRYGKAAFELAQFLDSTATPGIRADFANTENLLEPAVLKNYAVLVLFNHNNITAIHEKNISEFVAEGRGLVALHHVINKANGNPELTRLIGGFYTLEDRMLEHRDFNIVRIPGVEHPILEGIPEKFKVYDDQDFRMQFYPGEPVNKFLSCDLQENGPQEDCGWTRTEGAGRVVYLSPGDPVEKKPFLVNQPLTKLIVNAVRWAGGE</sequence>
<dbReference type="STRING" id="1817867.A3F83_05330"/>
<evidence type="ECO:0000259" key="1">
    <source>
        <dbReference type="Pfam" id="PF06283"/>
    </source>
</evidence>
<dbReference type="InterPro" id="IPR029010">
    <property type="entry name" value="ThuA-like"/>
</dbReference>
<dbReference type="Gene3D" id="3.40.50.880">
    <property type="match status" value="1"/>
</dbReference>
<proteinExistence type="predicted"/>
<dbReference type="SUPFAM" id="SSF52317">
    <property type="entry name" value="Class I glutamine amidotransferase-like"/>
    <property type="match status" value="1"/>
</dbReference>
<gene>
    <name evidence="2" type="ORF">A3F83_05330</name>
</gene>
<dbReference type="Proteomes" id="UP000179129">
    <property type="component" value="Unassembled WGS sequence"/>
</dbReference>
<dbReference type="InterPro" id="IPR029062">
    <property type="entry name" value="Class_I_gatase-like"/>
</dbReference>
<name>A0A1F5YPZ0_9BACT</name>
<dbReference type="EMBL" id="MFIX01000188">
    <property type="protein sequence ID" value="OGG02259.1"/>
    <property type="molecule type" value="Genomic_DNA"/>
</dbReference>
<feature type="domain" description="ThuA-like" evidence="1">
    <location>
        <begin position="2"/>
        <end position="212"/>
    </location>
</feature>
<organism evidence="2 3">
    <name type="scientific">Candidatus Glassbacteria bacterium RIFCSPLOWO2_12_FULL_58_11</name>
    <dbReference type="NCBI Taxonomy" id="1817867"/>
    <lineage>
        <taxon>Bacteria</taxon>
        <taxon>Candidatus Glassiibacteriota</taxon>
    </lineage>
</organism>
<accession>A0A1F5YPZ0</accession>
<comment type="caution">
    <text evidence="2">The sequence shown here is derived from an EMBL/GenBank/DDBJ whole genome shotgun (WGS) entry which is preliminary data.</text>
</comment>